<organism evidence="2 3">
    <name type="scientific">Gigaspora margarita</name>
    <dbReference type="NCBI Taxonomy" id="4874"/>
    <lineage>
        <taxon>Eukaryota</taxon>
        <taxon>Fungi</taxon>
        <taxon>Fungi incertae sedis</taxon>
        <taxon>Mucoromycota</taxon>
        <taxon>Glomeromycotina</taxon>
        <taxon>Glomeromycetes</taxon>
        <taxon>Diversisporales</taxon>
        <taxon>Gigasporaceae</taxon>
        <taxon>Gigaspora</taxon>
    </lineage>
</organism>
<keyword evidence="3" id="KW-1185">Reference proteome</keyword>
<sequence length="245" mass="27618">MSQTIEDSTFTGNRQLLHYNNTTTIQTTSPNITYPVHFTLELSQPLKIITYNIQDLGPESTTPYISLTNPLYKIYKANCDAETTIQRETNKNNLHVPPLLSIKTLQSYPKINNELDPKCTLTTIQYNCNGGLTSLLDFNDIKEHTLSRDNSRSQIDDIWTSYSILLDVSEPKLSTSDESTKSDHKILSIEWDTGISLKTGYKKWSTNTTTFPPTPNKLQGNVTNAINDTSNSTQSMKIRTQTAET</sequence>
<comment type="caution">
    <text evidence="2">The sequence shown here is derived from an EMBL/GenBank/DDBJ whole genome shotgun (WGS) entry which is preliminary data.</text>
</comment>
<protein>
    <submittedName>
        <fullName evidence="2">14331_t:CDS:1</fullName>
    </submittedName>
</protein>
<dbReference type="EMBL" id="CAJVQB010004024">
    <property type="protein sequence ID" value="CAG8624627.1"/>
    <property type="molecule type" value="Genomic_DNA"/>
</dbReference>
<reference evidence="2 3" key="1">
    <citation type="submission" date="2021-06" db="EMBL/GenBank/DDBJ databases">
        <authorList>
            <person name="Kallberg Y."/>
            <person name="Tangrot J."/>
            <person name="Rosling A."/>
        </authorList>
    </citation>
    <scope>NUCLEOTIDE SEQUENCE [LARGE SCALE GENOMIC DNA]</scope>
    <source>
        <strain evidence="2 3">120-4 pot B 10/14</strain>
    </source>
</reference>
<gene>
    <name evidence="2" type="ORF">GMARGA_LOCUS8016</name>
</gene>
<feature type="region of interest" description="Disordered" evidence="1">
    <location>
        <begin position="226"/>
        <end position="245"/>
    </location>
</feature>
<proteinExistence type="predicted"/>
<evidence type="ECO:0000313" key="3">
    <source>
        <dbReference type="Proteomes" id="UP000789901"/>
    </source>
</evidence>
<name>A0ABN7UL89_GIGMA</name>
<evidence type="ECO:0000313" key="2">
    <source>
        <dbReference type="EMBL" id="CAG8624627.1"/>
    </source>
</evidence>
<evidence type="ECO:0000256" key="1">
    <source>
        <dbReference type="SAM" id="MobiDB-lite"/>
    </source>
</evidence>
<accession>A0ABN7UL89</accession>
<dbReference type="Proteomes" id="UP000789901">
    <property type="component" value="Unassembled WGS sequence"/>
</dbReference>